<dbReference type="InterPro" id="IPR025528">
    <property type="entry name" value="BrnA_antitoxin"/>
</dbReference>
<evidence type="ECO:0000313" key="2">
    <source>
        <dbReference type="EMBL" id="SMX24193.1"/>
    </source>
</evidence>
<evidence type="ECO:0000256" key="1">
    <source>
        <dbReference type="SAM" id="MobiDB-lite"/>
    </source>
</evidence>
<dbReference type="Proteomes" id="UP000201838">
    <property type="component" value="Unassembled WGS sequence"/>
</dbReference>
<evidence type="ECO:0000313" key="3">
    <source>
        <dbReference type="Proteomes" id="UP000201838"/>
    </source>
</evidence>
<dbReference type="RefSeq" id="WP_245813795.1">
    <property type="nucleotide sequence ID" value="NZ_FXXQ01000007.1"/>
</dbReference>
<protein>
    <recommendedName>
        <fullName evidence="4">BrnA antitoxin of type II toxin-antitoxin system</fullName>
    </recommendedName>
</protein>
<reference evidence="2 3" key="1">
    <citation type="submission" date="2017-05" db="EMBL/GenBank/DDBJ databases">
        <authorList>
            <person name="Song R."/>
            <person name="Chenine A.L."/>
            <person name="Ruprecht R.M."/>
        </authorList>
    </citation>
    <scope>NUCLEOTIDE SEQUENCE [LARGE SCALE GENOMIC DNA]</scope>
    <source>
        <strain evidence="2 3">CECT 8489</strain>
    </source>
</reference>
<proteinExistence type="predicted"/>
<organism evidence="2 3">
    <name type="scientific">Boseongicola aestuarii</name>
    <dbReference type="NCBI Taxonomy" id="1470561"/>
    <lineage>
        <taxon>Bacteria</taxon>
        <taxon>Pseudomonadati</taxon>
        <taxon>Pseudomonadota</taxon>
        <taxon>Alphaproteobacteria</taxon>
        <taxon>Rhodobacterales</taxon>
        <taxon>Paracoccaceae</taxon>
        <taxon>Boseongicola</taxon>
    </lineage>
</organism>
<sequence>MSPPVIWTSKRTGTKTRRMAEARFHQLLFYASNESNNFLEEARREVPEAWLTLELDMETAAPKKKVSLYLDEAVVKMYRAMGAGYQGRINRILETWMQMKIAEKSGMYRDLLEQLEADGIAWLEDREPDDVMAGGKTLAENWAYNEGLRDGLSVIARTSGDEATGGKPPDASASD</sequence>
<evidence type="ECO:0008006" key="4">
    <source>
        <dbReference type="Google" id="ProtNLM"/>
    </source>
</evidence>
<accession>A0A238J1J8</accession>
<name>A0A238J1J8_9RHOB</name>
<dbReference type="Pfam" id="PF14384">
    <property type="entry name" value="BrnA_antitoxin"/>
    <property type="match status" value="1"/>
</dbReference>
<dbReference type="EMBL" id="FXXQ01000007">
    <property type="protein sequence ID" value="SMX24193.1"/>
    <property type="molecule type" value="Genomic_DNA"/>
</dbReference>
<feature type="region of interest" description="Disordered" evidence="1">
    <location>
        <begin position="155"/>
        <end position="175"/>
    </location>
</feature>
<keyword evidence="3" id="KW-1185">Reference proteome</keyword>
<dbReference type="AlphaFoldDB" id="A0A238J1J8"/>
<gene>
    <name evidence="2" type="ORF">BOA8489_02316</name>
</gene>